<dbReference type="Pfam" id="PF20684">
    <property type="entry name" value="Fung_rhodopsin"/>
    <property type="match status" value="1"/>
</dbReference>
<evidence type="ECO:0000256" key="1">
    <source>
        <dbReference type="SAM" id="Phobius"/>
    </source>
</evidence>
<dbReference type="AlphaFoldDB" id="A0A9W9CAU2"/>
<feature type="transmembrane region" description="Helical" evidence="1">
    <location>
        <begin position="70"/>
        <end position="90"/>
    </location>
</feature>
<reference evidence="3" key="1">
    <citation type="submission" date="2022-10" db="EMBL/GenBank/DDBJ databases">
        <title>Tapping the CABI collections for fungal endophytes: first genome assemblies for Collariella, Neodidymelliopsis, Ascochyta clinopodiicola, Didymella pomorum, Didymosphaeria variabile, Neocosmospora piperis and Neocucurbitaria cava.</title>
        <authorList>
            <person name="Hill R."/>
        </authorList>
    </citation>
    <scope>NUCLEOTIDE SEQUENCE</scope>
    <source>
        <strain evidence="3">IMI 356815</strain>
    </source>
</reference>
<keyword evidence="1" id="KW-0472">Membrane</keyword>
<dbReference type="RefSeq" id="XP_056070477.1">
    <property type="nucleotide sequence ID" value="XM_056216230.1"/>
</dbReference>
<keyword evidence="1" id="KW-0812">Transmembrane</keyword>
<feature type="transmembrane region" description="Helical" evidence="1">
    <location>
        <begin position="37"/>
        <end position="58"/>
    </location>
</feature>
<gene>
    <name evidence="3" type="ORF">N0V89_007467</name>
</gene>
<dbReference type="OrthoDB" id="5022096at2759"/>
<organism evidence="3 4">
    <name type="scientific">Didymosphaeria variabile</name>
    <dbReference type="NCBI Taxonomy" id="1932322"/>
    <lineage>
        <taxon>Eukaryota</taxon>
        <taxon>Fungi</taxon>
        <taxon>Dikarya</taxon>
        <taxon>Ascomycota</taxon>
        <taxon>Pezizomycotina</taxon>
        <taxon>Dothideomycetes</taxon>
        <taxon>Pleosporomycetidae</taxon>
        <taxon>Pleosporales</taxon>
        <taxon>Massarineae</taxon>
        <taxon>Didymosphaeriaceae</taxon>
        <taxon>Didymosphaeria</taxon>
    </lineage>
</organism>
<keyword evidence="4" id="KW-1185">Reference proteome</keyword>
<accession>A0A9W9CAU2</accession>
<proteinExistence type="predicted"/>
<comment type="caution">
    <text evidence="3">The sequence shown here is derived from an EMBL/GenBank/DDBJ whole genome shotgun (WGS) entry which is preliminary data.</text>
</comment>
<keyword evidence="1" id="KW-1133">Transmembrane helix</keyword>
<name>A0A9W9CAU2_9PLEO</name>
<evidence type="ECO:0000313" key="3">
    <source>
        <dbReference type="EMBL" id="KAJ4352121.1"/>
    </source>
</evidence>
<evidence type="ECO:0000313" key="4">
    <source>
        <dbReference type="Proteomes" id="UP001140513"/>
    </source>
</evidence>
<dbReference type="GeneID" id="80910997"/>
<dbReference type="InterPro" id="IPR049326">
    <property type="entry name" value="Rhodopsin_dom_fungi"/>
</dbReference>
<sequence>MPVSHATGAEKGLKRQASSVILSLTLEDIAYTNAQRILSITGTFFTAALSIVLLRCYVRVVMLRVFGKDDYMMVVSMVFATISFACFVIETQNGLGNHLMVLLMDANMYKKFAKMLVQVSTQHSQLSGRADKEAWDVVNAEVSNESIKPVQLGPKDISVTTEVRVT</sequence>
<protein>
    <recommendedName>
        <fullName evidence="2">Rhodopsin domain-containing protein</fullName>
    </recommendedName>
</protein>
<evidence type="ECO:0000259" key="2">
    <source>
        <dbReference type="Pfam" id="PF20684"/>
    </source>
</evidence>
<dbReference type="EMBL" id="JAPEUX010000005">
    <property type="protein sequence ID" value="KAJ4352121.1"/>
    <property type="molecule type" value="Genomic_DNA"/>
</dbReference>
<feature type="domain" description="Rhodopsin" evidence="2">
    <location>
        <begin position="54"/>
        <end position="105"/>
    </location>
</feature>
<dbReference type="Proteomes" id="UP001140513">
    <property type="component" value="Unassembled WGS sequence"/>
</dbReference>